<dbReference type="AlphaFoldDB" id="A0A0A2XCZ7"/>
<dbReference type="EMBL" id="JPXY01000060">
    <property type="protein sequence ID" value="KGQ30013.1"/>
    <property type="molecule type" value="Genomic_DNA"/>
</dbReference>
<name>A0A0A2XCZ7_9PAST</name>
<comment type="caution">
    <text evidence="1">The sequence shown here is derived from an EMBL/GenBank/DDBJ whole genome shotgun (WGS) entry which is preliminary data.</text>
</comment>
<dbReference type="Proteomes" id="UP000030418">
    <property type="component" value="Unassembled WGS sequence"/>
</dbReference>
<protein>
    <submittedName>
        <fullName evidence="1">Uncharacterized protein</fullName>
    </submittedName>
</protein>
<keyword evidence="2" id="KW-1185">Reference proteome</keyword>
<proteinExistence type="predicted"/>
<organism evidence="1 2">
    <name type="scientific">Gallibacterium genomosp. 2</name>
    <dbReference type="NCBI Taxonomy" id="155517"/>
    <lineage>
        <taxon>Bacteria</taxon>
        <taxon>Pseudomonadati</taxon>
        <taxon>Pseudomonadota</taxon>
        <taxon>Gammaproteobacteria</taxon>
        <taxon>Pasteurellales</taxon>
        <taxon>Pasteurellaceae</taxon>
        <taxon>Gallibacterium</taxon>
    </lineage>
</organism>
<evidence type="ECO:0000313" key="2">
    <source>
        <dbReference type="Proteomes" id="UP000030418"/>
    </source>
</evidence>
<reference evidence="1 2" key="1">
    <citation type="submission" date="2014-08" db="EMBL/GenBank/DDBJ databases">
        <title>Chaperone-usher fimbriae in a diverse selection of Gallibacterium genomes.</title>
        <authorList>
            <person name="Kudirkiene E."/>
            <person name="Bager R.J."/>
            <person name="Johnson T.J."/>
            <person name="Bojesen A.M."/>
        </authorList>
    </citation>
    <scope>NUCLEOTIDE SEQUENCE [LARGE SCALE GENOMIC DNA]</scope>
    <source>
        <strain evidence="1 2">CCM5976</strain>
    </source>
</reference>
<accession>A0A0A2XCZ7</accession>
<evidence type="ECO:0000313" key="1">
    <source>
        <dbReference type="EMBL" id="KGQ30013.1"/>
    </source>
</evidence>
<gene>
    <name evidence="1" type="ORF">P375_11235</name>
</gene>
<sequence length="203" mass="23654">MIRISATTLEAYRRWLDNEDATIEDMVAYLDRKIEPTKAMMAGTAFHKLLETKQGDLTVETVDGFTFDFSEIDSDVYIPKIKEFKFTVMRRILDEDVTFVGVVDAMDSNTVFDHKLTSSIDVEKNYEPSMQWRAYLSWLNLDHFTYNLFRQYNPAATPDTFLIKEAVTVSFHRYEGMDEDIDNMAKSLIIFIKEYAPHLINRG</sequence>
<dbReference type="RefSeq" id="WP_039137001.1">
    <property type="nucleotide sequence ID" value="NZ_JPXY01000060.1"/>
</dbReference>